<keyword evidence="3 9" id="KW-0217">Developmental protein</keyword>
<dbReference type="AlphaFoldDB" id="A0A6P5XGF5"/>
<dbReference type="GeneID" id="111283179"/>
<evidence type="ECO:0000256" key="4">
    <source>
        <dbReference type="ARBA" id="ARBA00022525"/>
    </source>
</evidence>
<dbReference type="PANTHER" id="PTHR33285">
    <property type="entry name" value="PHYTOSULFOKINES 3"/>
    <property type="match status" value="1"/>
</dbReference>
<accession>A0A6P5XGF5</accession>
<evidence type="ECO:0000313" key="10">
    <source>
        <dbReference type="Proteomes" id="UP000515121"/>
    </source>
</evidence>
<organism evidence="10 11">
    <name type="scientific">Durio zibethinus</name>
    <name type="common">Durian</name>
    <dbReference type="NCBI Taxonomy" id="66656"/>
    <lineage>
        <taxon>Eukaryota</taxon>
        <taxon>Viridiplantae</taxon>
        <taxon>Streptophyta</taxon>
        <taxon>Embryophyta</taxon>
        <taxon>Tracheophyta</taxon>
        <taxon>Spermatophyta</taxon>
        <taxon>Magnoliopsida</taxon>
        <taxon>eudicotyledons</taxon>
        <taxon>Gunneridae</taxon>
        <taxon>Pentapetalae</taxon>
        <taxon>rosids</taxon>
        <taxon>malvids</taxon>
        <taxon>Malvales</taxon>
        <taxon>Malvaceae</taxon>
        <taxon>Helicteroideae</taxon>
        <taxon>Durio</taxon>
    </lineage>
</organism>
<comment type="PTM">
    <text evidence="9">PSK-alpha is produced by endopeptidase digestion. PSK-beta is produced from PSK-alpha by exopeptidase digestion.</text>
</comment>
<comment type="function">
    <text evidence="9">Promotes plant cell differentiation, organogenesis and somatic embryogenesis as well as cell proliferation.</text>
</comment>
<proteinExistence type="inferred from homology"/>
<keyword evidence="6 9" id="KW-0732">Signal</keyword>
<name>A0A6P5XGF5_DURZI</name>
<dbReference type="Proteomes" id="UP000515121">
    <property type="component" value="Unplaced"/>
</dbReference>
<feature type="chain" id="PRO_5031590541" description="Phytosulfokine" evidence="9">
    <location>
        <begin position="25"/>
        <end position="90"/>
    </location>
</feature>
<protein>
    <recommendedName>
        <fullName evidence="9">Phytosulfokine</fullName>
    </recommendedName>
    <component>
        <recommendedName>
            <fullName evidence="9">Phytosulfokine-alpha</fullName>
            <shortName evidence="9">PSK-alpha</shortName>
            <shortName evidence="9">Phytosulfokine-a</shortName>
        </recommendedName>
    </component>
    <component>
        <recommendedName>
            <fullName evidence="9">Phytosulfokine-beta</fullName>
            <shortName evidence="9">PSK-beta</shortName>
            <shortName evidence="9">Phytosulfokine-b</shortName>
        </recommendedName>
    </component>
</protein>
<keyword evidence="10" id="KW-1185">Reference proteome</keyword>
<dbReference type="KEGG" id="dzi:111283179"/>
<gene>
    <name evidence="11" type="primary">LOC111283179</name>
</gene>
<evidence type="ECO:0000256" key="8">
    <source>
        <dbReference type="ARBA" id="ARBA00023030"/>
    </source>
</evidence>
<keyword evidence="8 9" id="KW-0339">Growth factor</keyword>
<dbReference type="GO" id="GO:0008283">
    <property type="term" value="P:cell population proliferation"/>
    <property type="evidence" value="ECO:0007669"/>
    <property type="project" value="UniProtKB-UniRule"/>
</dbReference>
<evidence type="ECO:0000256" key="9">
    <source>
        <dbReference type="RuleBase" id="RU368031"/>
    </source>
</evidence>
<comment type="PTM">
    <text evidence="9">Sulfation is important for activity and for the binding to a putative membrane receptor.</text>
</comment>
<evidence type="ECO:0000256" key="3">
    <source>
        <dbReference type="ARBA" id="ARBA00022473"/>
    </source>
</evidence>
<reference evidence="11" key="1">
    <citation type="submission" date="2025-08" db="UniProtKB">
        <authorList>
            <consortium name="RefSeq"/>
        </authorList>
    </citation>
    <scope>IDENTIFICATION</scope>
    <source>
        <tissue evidence="11">Fruit stalk</tissue>
    </source>
</reference>
<dbReference type="GO" id="GO:0008083">
    <property type="term" value="F:growth factor activity"/>
    <property type="evidence" value="ECO:0007669"/>
    <property type="project" value="UniProtKB-UniRule"/>
</dbReference>
<evidence type="ECO:0000256" key="1">
    <source>
        <dbReference type="ARBA" id="ARBA00004613"/>
    </source>
</evidence>
<dbReference type="PANTHER" id="PTHR33285:SF28">
    <property type="entry name" value="PHYTOSULFOKINE"/>
    <property type="match status" value="1"/>
</dbReference>
<comment type="subcellular location">
    <subcellularLocation>
        <location evidence="1 9">Secreted</location>
    </subcellularLocation>
</comment>
<dbReference type="RefSeq" id="XP_022727350.1">
    <property type="nucleotide sequence ID" value="XM_022871615.1"/>
</dbReference>
<dbReference type="InterPro" id="IPR009438">
    <property type="entry name" value="Phytosulfokine"/>
</dbReference>
<keyword evidence="5 9" id="KW-0765">Sulfation</keyword>
<evidence type="ECO:0000256" key="6">
    <source>
        <dbReference type="ARBA" id="ARBA00022729"/>
    </source>
</evidence>
<dbReference type="Pfam" id="PF06404">
    <property type="entry name" value="PSK"/>
    <property type="match status" value="1"/>
</dbReference>
<evidence type="ECO:0000256" key="7">
    <source>
        <dbReference type="ARBA" id="ARBA00022782"/>
    </source>
</evidence>
<comment type="similarity">
    <text evidence="2 9">Belongs to the phytosulfokine family.</text>
</comment>
<evidence type="ECO:0000256" key="2">
    <source>
        <dbReference type="ARBA" id="ARBA00010781"/>
    </source>
</evidence>
<dbReference type="GO" id="GO:0030154">
    <property type="term" value="P:cell differentiation"/>
    <property type="evidence" value="ECO:0007669"/>
    <property type="project" value="UniProtKB-UniRule"/>
</dbReference>
<dbReference type="GO" id="GO:0005576">
    <property type="term" value="C:extracellular region"/>
    <property type="evidence" value="ECO:0007669"/>
    <property type="project" value="UniProtKB-SubCell"/>
</dbReference>
<evidence type="ECO:0000313" key="11">
    <source>
        <dbReference type="RefSeq" id="XP_022727350.1"/>
    </source>
</evidence>
<keyword evidence="4 9" id="KW-0964">Secreted</keyword>
<sequence>MCSKVSAFCMIVFLLFFTLSGAAAARPGPASALQYANTPIRTQHLDSEAEKVQVEDSCEGIEKEEEEEECLMRRTLAAHVDYIYTQKTKP</sequence>
<keyword evidence="7 9" id="KW-0221">Differentiation</keyword>
<feature type="signal peptide" evidence="9">
    <location>
        <begin position="1"/>
        <end position="24"/>
    </location>
</feature>
<evidence type="ECO:0000256" key="5">
    <source>
        <dbReference type="ARBA" id="ARBA00022641"/>
    </source>
</evidence>